<sequence length="364" mass="38901">MAGADDVADDKLKYRCRELRRQLEELEGYNDDLAVKLQRSQKRLRRMKAERNILLEQFEHTRKYAKHAADDDDSASDSDAPLKDTFPRAVASDVDASDPAAGPASGGPARARRRVAAAGAGVDGTTQHAHSHHHHHHSHHHSHTQHHDSSNASTPRQTPMAANGDPPASASAARRLRVEKDPNAPKRPANAFVLYCQVERPNIKSAGTELTSSELTKAMGVTWKGLSKDEKQKYYDLYEREMSRYHQEMVTYKGAATPASATTTTTAAAAAAEAGTVDVASSPALAPVDVDSNADDDDDTQAPTTAASELPAAMAEPHAAAPPKTEPVHAAQAGPVTPLTATAEREEPGERPAPAAAGMAMEES</sequence>
<protein>
    <submittedName>
        <fullName evidence="1">Non-histone protein</fullName>
    </submittedName>
</protein>
<organism evidence="1 2">
    <name type="scientific">Coemansia nantahalensis</name>
    <dbReference type="NCBI Taxonomy" id="2789366"/>
    <lineage>
        <taxon>Eukaryota</taxon>
        <taxon>Fungi</taxon>
        <taxon>Fungi incertae sedis</taxon>
        <taxon>Zoopagomycota</taxon>
        <taxon>Kickxellomycotina</taxon>
        <taxon>Kickxellomycetes</taxon>
        <taxon>Kickxellales</taxon>
        <taxon>Kickxellaceae</taxon>
        <taxon>Coemansia</taxon>
    </lineage>
</organism>
<name>A0ACC1K657_9FUNG</name>
<reference evidence="1" key="1">
    <citation type="submission" date="2022-07" db="EMBL/GenBank/DDBJ databases">
        <title>Phylogenomic reconstructions and comparative analyses of Kickxellomycotina fungi.</title>
        <authorList>
            <person name="Reynolds N.K."/>
            <person name="Stajich J.E."/>
            <person name="Barry K."/>
            <person name="Grigoriev I.V."/>
            <person name="Crous P."/>
            <person name="Smith M.E."/>
        </authorList>
    </citation>
    <scope>NUCLEOTIDE SEQUENCE</scope>
    <source>
        <strain evidence="1">CBS 109366</strain>
    </source>
</reference>
<comment type="caution">
    <text evidence="1">The sequence shown here is derived from an EMBL/GenBank/DDBJ whole genome shotgun (WGS) entry which is preliminary data.</text>
</comment>
<proteinExistence type="predicted"/>
<dbReference type="EMBL" id="JANBUJ010000178">
    <property type="protein sequence ID" value="KAJ2773781.1"/>
    <property type="molecule type" value="Genomic_DNA"/>
</dbReference>
<keyword evidence="2" id="KW-1185">Reference proteome</keyword>
<evidence type="ECO:0000313" key="2">
    <source>
        <dbReference type="Proteomes" id="UP001140234"/>
    </source>
</evidence>
<accession>A0ACC1K657</accession>
<gene>
    <name evidence="1" type="primary">NHP10</name>
    <name evidence="1" type="ORF">IWQ57_001132</name>
</gene>
<dbReference type="Proteomes" id="UP001140234">
    <property type="component" value="Unassembled WGS sequence"/>
</dbReference>
<evidence type="ECO:0000313" key="1">
    <source>
        <dbReference type="EMBL" id="KAJ2773781.1"/>
    </source>
</evidence>